<dbReference type="EMBL" id="JAAXPJ010000008">
    <property type="protein sequence ID" value="NKZ13456.1"/>
    <property type="molecule type" value="Genomic_DNA"/>
</dbReference>
<dbReference type="Proteomes" id="UP000518188">
    <property type="component" value="Unassembled WGS sequence"/>
</dbReference>
<evidence type="ECO:0000256" key="1">
    <source>
        <dbReference type="SAM" id="MobiDB-lite"/>
    </source>
</evidence>
<sequence>MAATVSGALAGAALDAASGVVAEFEVVPSLSTCDVGSVVLRAAAGGVFSTVSEPDVDSDSAGADPEADGAGRSTTTGSRFKVVGICGSVESTRLPSVPVIVDGSDFVALESSEELDVDSEVLPLTPVFV</sequence>
<comment type="caution">
    <text evidence="2">The sequence shown here is derived from an EMBL/GenBank/DDBJ whole genome shotgun (WGS) entry which is preliminary data.</text>
</comment>
<gene>
    <name evidence="2" type="ORF">HGA11_21005</name>
</gene>
<dbReference type="RefSeq" id="WP_044516346.1">
    <property type="nucleotide sequence ID" value="NZ_HG322951.1"/>
</dbReference>
<reference evidence="2 3" key="1">
    <citation type="submission" date="2020-04" db="EMBL/GenBank/DDBJ databases">
        <title>MicrobeNet Type strains.</title>
        <authorList>
            <person name="Nicholson A.C."/>
        </authorList>
    </citation>
    <scope>NUCLEOTIDE SEQUENCE [LARGE SCALE GENOMIC DNA]</scope>
    <source>
        <strain evidence="2 3">ATCC 700731</strain>
    </source>
</reference>
<evidence type="ECO:0000313" key="3">
    <source>
        <dbReference type="Proteomes" id="UP000518188"/>
    </source>
</evidence>
<accession>A0A7X6MSY5</accession>
<proteinExistence type="predicted"/>
<feature type="region of interest" description="Disordered" evidence="1">
    <location>
        <begin position="51"/>
        <end position="76"/>
    </location>
</feature>
<name>A0A7X6MSY5_9MYCO</name>
<dbReference type="AlphaFoldDB" id="A0A7X6MSY5"/>
<organism evidence="2 3">
    <name type="scientific">Mycolicibacterium septicum DSM 44393</name>
    <dbReference type="NCBI Taxonomy" id="1341646"/>
    <lineage>
        <taxon>Bacteria</taxon>
        <taxon>Bacillati</taxon>
        <taxon>Actinomycetota</taxon>
        <taxon>Actinomycetes</taxon>
        <taxon>Mycobacteriales</taxon>
        <taxon>Mycobacteriaceae</taxon>
        <taxon>Mycolicibacterium</taxon>
    </lineage>
</organism>
<evidence type="ECO:0000313" key="2">
    <source>
        <dbReference type="EMBL" id="NKZ13456.1"/>
    </source>
</evidence>
<protein>
    <submittedName>
        <fullName evidence="2">Uncharacterized protein</fullName>
    </submittedName>
</protein>